<proteinExistence type="predicted"/>
<dbReference type="RefSeq" id="WP_033966713.1">
    <property type="nucleotide sequence ID" value="NZ_JACIDB010000013.1"/>
</dbReference>
<reference evidence="1 2" key="1">
    <citation type="submission" date="2020-08" db="EMBL/GenBank/DDBJ databases">
        <title>Genomic Encyclopedia of Type Strains, Phase IV (KMG-IV): sequencing the most valuable type-strain genomes for metagenomic binning, comparative biology and taxonomic classification.</title>
        <authorList>
            <person name="Goeker M."/>
        </authorList>
    </citation>
    <scope>NUCLEOTIDE SEQUENCE [LARGE SCALE GENOMIC DNA]</scope>
    <source>
        <strain evidence="1 2">DSM 15581</strain>
    </source>
</reference>
<dbReference type="EMBL" id="JACIDB010000013">
    <property type="protein sequence ID" value="MBB3877241.1"/>
    <property type="molecule type" value="Genomic_DNA"/>
</dbReference>
<dbReference type="AlphaFoldDB" id="A0AAW3TXF6"/>
<protein>
    <submittedName>
        <fullName evidence="1">Uncharacterized protein</fullName>
    </submittedName>
</protein>
<accession>A0AAW3TXF6</accession>
<name>A0AAW3TXF6_9SPHN</name>
<gene>
    <name evidence="1" type="ORF">GGR47_003509</name>
</gene>
<sequence length="108" mass="12063">MQDAANIVTLWPRWMESAGEMLRMNALVRTRCSGCGTLMRVDLHDIVARHGPGYSLVDKLERCRMVECISSTFYLASRTYGGTWTTLLRDPGLVASFEALPPVRTARG</sequence>
<organism evidence="1 2">
    <name type="scientific">Sphingomonas aquatilis</name>
    <dbReference type="NCBI Taxonomy" id="93063"/>
    <lineage>
        <taxon>Bacteria</taxon>
        <taxon>Pseudomonadati</taxon>
        <taxon>Pseudomonadota</taxon>
        <taxon>Alphaproteobacteria</taxon>
        <taxon>Sphingomonadales</taxon>
        <taxon>Sphingomonadaceae</taxon>
        <taxon>Sphingomonas</taxon>
    </lineage>
</organism>
<evidence type="ECO:0000313" key="2">
    <source>
        <dbReference type="Proteomes" id="UP000528945"/>
    </source>
</evidence>
<dbReference type="Proteomes" id="UP000528945">
    <property type="component" value="Unassembled WGS sequence"/>
</dbReference>
<comment type="caution">
    <text evidence="1">The sequence shown here is derived from an EMBL/GenBank/DDBJ whole genome shotgun (WGS) entry which is preliminary data.</text>
</comment>
<evidence type="ECO:0000313" key="1">
    <source>
        <dbReference type="EMBL" id="MBB3877241.1"/>
    </source>
</evidence>
<keyword evidence="2" id="KW-1185">Reference proteome</keyword>